<dbReference type="PANTHER" id="PTHR10954">
    <property type="entry name" value="RIBONUCLEASE H2 SUBUNIT A"/>
    <property type="match status" value="1"/>
</dbReference>
<evidence type="ECO:0000256" key="8">
    <source>
        <dbReference type="ARBA" id="ARBA00022490"/>
    </source>
</evidence>
<comment type="cofactor">
    <cofactor evidence="2">
        <name>Mg(2+)</name>
        <dbReference type="ChEBI" id="CHEBI:18420"/>
    </cofactor>
</comment>
<dbReference type="NCBIfam" id="NF000596">
    <property type="entry name" value="PRK00015.1-4"/>
    <property type="match status" value="1"/>
</dbReference>
<organism evidence="18 19">
    <name type="scientific">Mesosutterella faecium</name>
    <dbReference type="NCBI Taxonomy" id="2925194"/>
    <lineage>
        <taxon>Bacteria</taxon>
        <taxon>Pseudomonadati</taxon>
        <taxon>Pseudomonadota</taxon>
        <taxon>Betaproteobacteria</taxon>
        <taxon>Burkholderiales</taxon>
        <taxon>Sutterellaceae</taxon>
        <taxon>Mesosutterella</taxon>
    </lineage>
</organism>
<evidence type="ECO:0000256" key="3">
    <source>
        <dbReference type="ARBA" id="ARBA00004065"/>
    </source>
</evidence>
<keyword evidence="11 14" id="KW-0255">Endonuclease</keyword>
<dbReference type="PANTHER" id="PTHR10954:SF18">
    <property type="entry name" value="RIBONUCLEASE HII"/>
    <property type="match status" value="1"/>
</dbReference>
<keyword evidence="19" id="KW-1185">Reference proteome</keyword>
<comment type="function">
    <text evidence="3 14 16">Endonuclease that specifically degrades the RNA of RNA-DNA hybrids.</text>
</comment>
<evidence type="ECO:0000256" key="1">
    <source>
        <dbReference type="ARBA" id="ARBA00000077"/>
    </source>
</evidence>
<evidence type="ECO:0000256" key="9">
    <source>
        <dbReference type="ARBA" id="ARBA00022722"/>
    </source>
</evidence>
<evidence type="ECO:0000256" key="10">
    <source>
        <dbReference type="ARBA" id="ARBA00022723"/>
    </source>
</evidence>
<accession>A0ABT7IMQ1</accession>
<comment type="subcellular location">
    <subcellularLocation>
        <location evidence="4 14">Cytoplasm</location>
    </subcellularLocation>
</comment>
<feature type="binding site" evidence="14 15">
    <location>
        <position position="33"/>
    </location>
    <ligand>
        <name>a divalent metal cation</name>
        <dbReference type="ChEBI" id="CHEBI:60240"/>
    </ligand>
</feature>
<dbReference type="InterPro" id="IPR012337">
    <property type="entry name" value="RNaseH-like_sf"/>
</dbReference>
<reference evidence="18" key="1">
    <citation type="submission" date="2023-03" db="EMBL/GenBank/DDBJ databases">
        <title>Mesosutterella sp. nov. isolated from porcine feces.</title>
        <authorList>
            <person name="Yu S."/>
        </authorList>
    </citation>
    <scope>NUCLEOTIDE SEQUENCE</scope>
    <source>
        <strain evidence="18">AGMB02718</strain>
    </source>
</reference>
<comment type="catalytic activity">
    <reaction evidence="1 14 15 16">
        <text>Endonucleolytic cleavage to 5'-phosphomonoester.</text>
        <dbReference type="EC" id="3.1.26.4"/>
    </reaction>
</comment>
<comment type="caution">
    <text evidence="18">The sequence shown here is derived from an EMBL/GenBank/DDBJ whole genome shotgun (WGS) entry which is preliminary data.</text>
</comment>
<evidence type="ECO:0000256" key="11">
    <source>
        <dbReference type="ARBA" id="ARBA00022759"/>
    </source>
</evidence>
<name>A0ABT7IMQ1_9BURK</name>
<feature type="binding site" evidence="14 15">
    <location>
        <position position="126"/>
    </location>
    <ligand>
        <name>a divalent metal cation</name>
        <dbReference type="ChEBI" id="CHEBI:60240"/>
    </ligand>
</feature>
<dbReference type="InterPro" id="IPR022898">
    <property type="entry name" value="RNase_HII"/>
</dbReference>
<keyword evidence="12 14" id="KW-0378">Hydrolase</keyword>
<dbReference type="SUPFAM" id="SSF53098">
    <property type="entry name" value="Ribonuclease H-like"/>
    <property type="match status" value="1"/>
</dbReference>
<dbReference type="GO" id="GO:0004523">
    <property type="term" value="F:RNA-DNA hybrid ribonuclease activity"/>
    <property type="evidence" value="ECO:0007669"/>
    <property type="project" value="UniProtKB-EC"/>
</dbReference>
<dbReference type="HAMAP" id="MF_00052_B">
    <property type="entry name" value="RNase_HII_B"/>
    <property type="match status" value="1"/>
</dbReference>
<evidence type="ECO:0000256" key="12">
    <source>
        <dbReference type="ARBA" id="ARBA00022801"/>
    </source>
</evidence>
<proteinExistence type="inferred from homology"/>
<evidence type="ECO:0000256" key="6">
    <source>
        <dbReference type="ARBA" id="ARBA00012180"/>
    </source>
</evidence>
<comment type="similarity">
    <text evidence="5 14 16">Belongs to the RNase HII family.</text>
</comment>
<dbReference type="InterPro" id="IPR036397">
    <property type="entry name" value="RNaseH_sf"/>
</dbReference>
<dbReference type="InterPro" id="IPR024567">
    <property type="entry name" value="RNase_HII/HIII_dom"/>
</dbReference>
<protein>
    <recommendedName>
        <fullName evidence="7 14">Ribonuclease HII</fullName>
        <shortName evidence="14">RNase HII</shortName>
        <ecNumber evidence="6 14">3.1.26.4</ecNumber>
    </recommendedName>
</protein>
<dbReference type="InterPro" id="IPR001352">
    <property type="entry name" value="RNase_HII/HIII"/>
</dbReference>
<dbReference type="CDD" id="cd07182">
    <property type="entry name" value="RNase_HII_bacteria_HII_like"/>
    <property type="match status" value="1"/>
</dbReference>
<keyword evidence="9 14" id="KW-0540">Nuclease</keyword>
<dbReference type="EMBL" id="JAKZJU020000001">
    <property type="protein sequence ID" value="MDL2059635.1"/>
    <property type="molecule type" value="Genomic_DNA"/>
</dbReference>
<evidence type="ECO:0000256" key="13">
    <source>
        <dbReference type="ARBA" id="ARBA00023211"/>
    </source>
</evidence>
<evidence type="ECO:0000313" key="19">
    <source>
        <dbReference type="Proteomes" id="UP001165481"/>
    </source>
</evidence>
<sequence length="220" mass="23986">MRRRAAAPDASAFTGDLFGAEDWSGEVVAGVDEAGRGPLCGNVVAAAVILDPRRPIEGLRDSKKLTEARREQLAPVIREKAAAWGVGEATPQEIDELNILQATMLAMRRAVEALPEGARPTLVLVDGNRTPKLGIPCRAIVKGDDRVKAISAASILAKTCRDAELRRLDQAYPQYGFARHKGYGTSQHLEAIRRYGLIEGVYRRSFAPISALTGWKREKK</sequence>
<evidence type="ECO:0000256" key="7">
    <source>
        <dbReference type="ARBA" id="ARBA00019179"/>
    </source>
</evidence>
<feature type="domain" description="RNase H type-2" evidence="17">
    <location>
        <begin position="26"/>
        <end position="218"/>
    </location>
</feature>
<dbReference type="Pfam" id="PF01351">
    <property type="entry name" value="RNase_HII"/>
    <property type="match status" value="1"/>
</dbReference>
<evidence type="ECO:0000259" key="17">
    <source>
        <dbReference type="PROSITE" id="PS51975"/>
    </source>
</evidence>
<keyword evidence="13 14" id="KW-0464">Manganese</keyword>
<dbReference type="EC" id="3.1.26.4" evidence="6 14"/>
<comment type="cofactor">
    <cofactor evidence="14 15">
        <name>Mn(2+)</name>
        <dbReference type="ChEBI" id="CHEBI:29035"/>
    </cofactor>
    <cofactor evidence="14 15">
        <name>Mg(2+)</name>
        <dbReference type="ChEBI" id="CHEBI:18420"/>
    </cofactor>
    <text evidence="14 15">Manganese or magnesium. Binds 1 divalent metal ion per monomer in the absence of substrate. May bind a second metal ion after substrate binding.</text>
</comment>
<keyword evidence="8 14" id="KW-0963">Cytoplasm</keyword>
<dbReference type="Proteomes" id="UP001165481">
    <property type="component" value="Unassembled WGS sequence"/>
</dbReference>
<evidence type="ECO:0000256" key="5">
    <source>
        <dbReference type="ARBA" id="ARBA00007383"/>
    </source>
</evidence>
<evidence type="ECO:0000313" key="18">
    <source>
        <dbReference type="EMBL" id="MDL2059635.1"/>
    </source>
</evidence>
<dbReference type="PROSITE" id="PS51975">
    <property type="entry name" value="RNASE_H_2"/>
    <property type="match status" value="1"/>
</dbReference>
<evidence type="ECO:0000256" key="4">
    <source>
        <dbReference type="ARBA" id="ARBA00004496"/>
    </source>
</evidence>
<evidence type="ECO:0000256" key="16">
    <source>
        <dbReference type="RuleBase" id="RU003515"/>
    </source>
</evidence>
<dbReference type="Gene3D" id="3.30.420.10">
    <property type="entry name" value="Ribonuclease H-like superfamily/Ribonuclease H"/>
    <property type="match status" value="1"/>
</dbReference>
<dbReference type="RefSeq" id="WP_243376528.1">
    <property type="nucleotide sequence ID" value="NZ_JAKZJU020000001.1"/>
</dbReference>
<evidence type="ECO:0000256" key="14">
    <source>
        <dbReference type="HAMAP-Rule" id="MF_00052"/>
    </source>
</evidence>
<dbReference type="NCBIfam" id="NF000595">
    <property type="entry name" value="PRK00015.1-3"/>
    <property type="match status" value="1"/>
</dbReference>
<feature type="binding site" evidence="14 15">
    <location>
        <position position="32"/>
    </location>
    <ligand>
        <name>a divalent metal cation</name>
        <dbReference type="ChEBI" id="CHEBI:60240"/>
    </ligand>
</feature>
<evidence type="ECO:0000256" key="15">
    <source>
        <dbReference type="PROSITE-ProRule" id="PRU01319"/>
    </source>
</evidence>
<evidence type="ECO:0000256" key="2">
    <source>
        <dbReference type="ARBA" id="ARBA00001946"/>
    </source>
</evidence>
<keyword evidence="10 14" id="KW-0479">Metal-binding</keyword>
<gene>
    <name evidence="14 18" type="primary">rnhB</name>
    <name evidence="18" type="ORF">MUN46_006805</name>
</gene>